<gene>
    <name evidence="1" type="ORF">DFR69_103324</name>
</gene>
<evidence type="ECO:0000313" key="1">
    <source>
        <dbReference type="EMBL" id="PWV77725.1"/>
    </source>
</evidence>
<accession>A0A317NRJ3</accession>
<comment type="caution">
    <text evidence="1">The sequence shown here is derived from an EMBL/GenBank/DDBJ whole genome shotgun (WGS) entry which is preliminary data.</text>
</comment>
<dbReference type="AlphaFoldDB" id="A0A317NRJ3"/>
<evidence type="ECO:0000313" key="2">
    <source>
        <dbReference type="Proteomes" id="UP000246410"/>
    </source>
</evidence>
<sequence>MDEARIDVAMELLMTDLSGLERRVAADRANTRGQRPEDFLKLAGSLTELAQGLLTTRDDPSQRDRTAEALEPAQEAVAIRLHWLVGGYVSYEYAGALQDALRLFEQATRLVGHRQLATNTIRSACSAYRQVAQDYPDVSAMCADGLSKCGVWLMRLDHEAAVAATESAVRIRAAMYARSPEQPGKYLASLSTLLRTMMVGRSRKQAIATYRALYSELTSPASTAKLRETRIEDLDLTLKTTQALIKLNAPTLERAGRLTQQQILYQSGGDLATIDEINWRLALVGLKPLAAGAMPEPPSRPVEISATYGAIAVRCTAPDALMQVRAAIIAAFARDGAEQVDAGRFAGVHEKHWGVKEPVVNPATELGADVVLVEKSSGSWISVKSLNWEIGALGKHPLAVALSEKWPVLTVATIENISYELCLYDNGVATQYAALGRPAGQAPLDAPLAPLDFATLADYGADYASETQVRAAFGNAGMFAKVTELPGSGIRQAAEQRPLTEFGPDILFFGKS</sequence>
<dbReference type="Proteomes" id="UP000246410">
    <property type="component" value="Unassembled WGS sequence"/>
</dbReference>
<protein>
    <submittedName>
        <fullName evidence="1">Uncharacterized protein</fullName>
    </submittedName>
</protein>
<reference evidence="1 2" key="1">
    <citation type="submission" date="2018-05" db="EMBL/GenBank/DDBJ databases">
        <title>Genomic Encyclopedia of Type Strains, Phase IV (KMG-IV): sequencing the most valuable type-strain genomes for metagenomic binning, comparative biology and taxonomic classification.</title>
        <authorList>
            <person name="Goeker M."/>
        </authorList>
    </citation>
    <scope>NUCLEOTIDE SEQUENCE [LARGE SCALE GENOMIC DNA]</scope>
    <source>
        <strain evidence="1 2">DSM 44717</strain>
    </source>
</reference>
<keyword evidence="2" id="KW-1185">Reference proteome</keyword>
<dbReference type="EMBL" id="QGTL01000003">
    <property type="protein sequence ID" value="PWV77725.1"/>
    <property type="molecule type" value="Genomic_DNA"/>
</dbReference>
<organism evidence="1 2">
    <name type="scientific">Nocardia neocaledoniensis</name>
    <dbReference type="NCBI Taxonomy" id="236511"/>
    <lineage>
        <taxon>Bacteria</taxon>
        <taxon>Bacillati</taxon>
        <taxon>Actinomycetota</taxon>
        <taxon>Actinomycetes</taxon>
        <taxon>Mycobacteriales</taxon>
        <taxon>Nocardiaceae</taxon>
        <taxon>Nocardia</taxon>
    </lineage>
</organism>
<proteinExistence type="predicted"/>
<name>A0A317NRJ3_9NOCA</name>